<dbReference type="RefSeq" id="WP_191163512.1">
    <property type="nucleotide sequence ID" value="NZ_JACWMX010000004.1"/>
</dbReference>
<keyword evidence="4" id="KW-1185">Reference proteome</keyword>
<sequence>MENKNKVKKELTVDQQISRRNFISFGVFGVMAFAVYEGWQWLYHTPKEVRGVTAGAKEPLRRALNKTELAFRNFFSNNHLVKTYPKERAAKNVRVNSNIGLKGKFIIEDWKLNVTKANGETMQVTIDQIKALPKTEIVYDFKCVEGWDQIQHWGGLKMIDFMEHFNLVDQTKMSYVGMMTPDKGYQVGLDMPSAIHPQTILAYEMNGQPIPGNHGAPLRLIIPVKYGIKNLKRIGSITFSNTRPPDYWAREGYDYYSGL</sequence>
<dbReference type="Pfam" id="PF00174">
    <property type="entry name" value="Oxidored_molyb"/>
    <property type="match status" value="1"/>
</dbReference>
<protein>
    <submittedName>
        <fullName evidence="3">Molybdopterin-dependent oxidoreductase</fullName>
    </submittedName>
</protein>
<accession>A0A926S6J3</accession>
<dbReference type="InterPro" id="IPR000572">
    <property type="entry name" value="OxRdtase_Mopterin-bd_dom"/>
</dbReference>
<evidence type="ECO:0000313" key="4">
    <source>
        <dbReference type="Proteomes" id="UP000619078"/>
    </source>
</evidence>
<dbReference type="Gene3D" id="3.90.420.10">
    <property type="entry name" value="Oxidoreductase, molybdopterin-binding domain"/>
    <property type="match status" value="1"/>
</dbReference>
<evidence type="ECO:0000313" key="3">
    <source>
        <dbReference type="EMBL" id="MBD1393776.1"/>
    </source>
</evidence>
<dbReference type="PANTHER" id="PTHR43032">
    <property type="entry name" value="PROTEIN-METHIONINE-SULFOXIDE REDUCTASE"/>
    <property type="match status" value="1"/>
</dbReference>
<keyword evidence="1" id="KW-0472">Membrane</keyword>
<dbReference type="AlphaFoldDB" id="A0A926S6J3"/>
<reference evidence="3" key="1">
    <citation type="submission" date="2020-09" db="EMBL/GenBank/DDBJ databases">
        <title>Novel species of Mucilaginibacter isolated from a glacier on the Tibetan Plateau.</title>
        <authorList>
            <person name="Liu Q."/>
            <person name="Xin Y.-H."/>
        </authorList>
    </citation>
    <scope>NUCLEOTIDE SEQUENCE</scope>
    <source>
        <strain evidence="3">ZB1P21</strain>
    </source>
</reference>
<keyword evidence="1" id="KW-0812">Transmembrane</keyword>
<comment type="caution">
    <text evidence="3">The sequence shown here is derived from an EMBL/GenBank/DDBJ whole genome shotgun (WGS) entry which is preliminary data.</text>
</comment>
<dbReference type="InterPro" id="IPR036374">
    <property type="entry name" value="OxRdtase_Mopterin-bd_sf"/>
</dbReference>
<evidence type="ECO:0000256" key="1">
    <source>
        <dbReference type="SAM" id="Phobius"/>
    </source>
</evidence>
<name>A0A926S6J3_9SPHI</name>
<feature type="transmembrane region" description="Helical" evidence="1">
    <location>
        <begin position="21"/>
        <end position="42"/>
    </location>
</feature>
<evidence type="ECO:0000259" key="2">
    <source>
        <dbReference type="Pfam" id="PF00174"/>
    </source>
</evidence>
<proteinExistence type="predicted"/>
<feature type="domain" description="Oxidoreductase molybdopterin-binding" evidence="2">
    <location>
        <begin position="107"/>
        <end position="248"/>
    </location>
</feature>
<dbReference type="SUPFAM" id="SSF56524">
    <property type="entry name" value="Oxidoreductase molybdopterin-binding domain"/>
    <property type="match status" value="1"/>
</dbReference>
<keyword evidence="1" id="KW-1133">Transmembrane helix</keyword>
<organism evidence="3 4">
    <name type="scientific">Mucilaginibacter glaciei</name>
    <dbReference type="NCBI Taxonomy" id="2772109"/>
    <lineage>
        <taxon>Bacteria</taxon>
        <taxon>Pseudomonadati</taxon>
        <taxon>Bacteroidota</taxon>
        <taxon>Sphingobacteriia</taxon>
        <taxon>Sphingobacteriales</taxon>
        <taxon>Sphingobacteriaceae</taxon>
        <taxon>Mucilaginibacter</taxon>
    </lineage>
</organism>
<gene>
    <name evidence="3" type="ORF">IDJ76_11770</name>
</gene>
<dbReference type="EMBL" id="JACWMX010000004">
    <property type="protein sequence ID" value="MBD1393776.1"/>
    <property type="molecule type" value="Genomic_DNA"/>
</dbReference>
<dbReference type="Proteomes" id="UP000619078">
    <property type="component" value="Unassembled WGS sequence"/>
</dbReference>